<dbReference type="InterPro" id="IPR058031">
    <property type="entry name" value="AAA_lid_NorR"/>
</dbReference>
<dbReference type="Gene3D" id="3.40.50.300">
    <property type="entry name" value="P-loop containing nucleotide triphosphate hydrolases"/>
    <property type="match status" value="1"/>
</dbReference>
<keyword evidence="4" id="KW-0805">Transcription regulation</keyword>
<evidence type="ECO:0000313" key="8">
    <source>
        <dbReference type="EMBL" id="GMG83164.1"/>
    </source>
</evidence>
<keyword evidence="3" id="KW-0902">Two-component regulatory system</keyword>
<dbReference type="SUPFAM" id="SSF46689">
    <property type="entry name" value="Homeodomain-like"/>
    <property type="match status" value="1"/>
</dbReference>
<dbReference type="EMBL" id="BSYI01000016">
    <property type="protein sequence ID" value="GMG83164.1"/>
    <property type="molecule type" value="Genomic_DNA"/>
</dbReference>
<dbReference type="PROSITE" id="PS00675">
    <property type="entry name" value="SIGMA54_INTERACT_1"/>
    <property type="match status" value="1"/>
</dbReference>
<evidence type="ECO:0000256" key="3">
    <source>
        <dbReference type="ARBA" id="ARBA00023012"/>
    </source>
</evidence>
<dbReference type="Proteomes" id="UP001239909">
    <property type="component" value="Unassembled WGS sequence"/>
</dbReference>
<evidence type="ECO:0000259" key="7">
    <source>
        <dbReference type="PROSITE" id="PS50045"/>
    </source>
</evidence>
<dbReference type="InterPro" id="IPR002078">
    <property type="entry name" value="Sigma_54_int"/>
</dbReference>
<dbReference type="PANTHER" id="PTHR32071:SF77">
    <property type="entry name" value="TRANSCRIPTIONAL REGULATORY PROTEIN"/>
    <property type="match status" value="1"/>
</dbReference>
<dbReference type="PRINTS" id="PR01590">
    <property type="entry name" value="HTHFIS"/>
</dbReference>
<dbReference type="InterPro" id="IPR025662">
    <property type="entry name" value="Sigma_54_int_dom_ATP-bd_1"/>
</dbReference>
<keyword evidence="9" id="KW-1185">Reference proteome</keyword>
<evidence type="ECO:0000256" key="4">
    <source>
        <dbReference type="ARBA" id="ARBA00023015"/>
    </source>
</evidence>
<gene>
    <name evidence="8" type="primary">eatR</name>
    <name evidence="8" type="ORF">LNKW23_23770</name>
</gene>
<keyword evidence="1" id="KW-0547">Nucleotide-binding</keyword>
<dbReference type="Gene3D" id="1.10.8.60">
    <property type="match status" value="1"/>
</dbReference>
<accession>A0ABQ6LIS6</accession>
<comment type="caution">
    <text evidence="8">The sequence shown here is derived from an EMBL/GenBank/DDBJ whole genome shotgun (WGS) entry which is preliminary data.</text>
</comment>
<organism evidence="8 9">
    <name type="scientific">Paralimibaculum aggregatum</name>
    <dbReference type="NCBI Taxonomy" id="3036245"/>
    <lineage>
        <taxon>Bacteria</taxon>
        <taxon>Pseudomonadati</taxon>
        <taxon>Pseudomonadota</taxon>
        <taxon>Alphaproteobacteria</taxon>
        <taxon>Rhodobacterales</taxon>
        <taxon>Paracoccaceae</taxon>
        <taxon>Paralimibaculum</taxon>
    </lineage>
</organism>
<keyword evidence="2" id="KW-0067">ATP-binding</keyword>
<dbReference type="Pfam" id="PF25601">
    <property type="entry name" value="AAA_lid_14"/>
    <property type="match status" value="1"/>
</dbReference>
<reference evidence="8 9" key="1">
    <citation type="submission" date="2023-04" db="EMBL/GenBank/DDBJ databases">
        <title>Marinoamorphus aggregata gen. nov., sp. Nov., isolate from tissue of brittle star Ophioplocus japonicus.</title>
        <authorList>
            <person name="Kawano K."/>
            <person name="Sawayama S."/>
            <person name="Nakagawa S."/>
        </authorList>
    </citation>
    <scope>NUCLEOTIDE SEQUENCE [LARGE SCALE GENOMIC DNA]</scope>
    <source>
        <strain evidence="8 9">NKW23</strain>
    </source>
</reference>
<dbReference type="Gene3D" id="1.10.10.60">
    <property type="entry name" value="Homeodomain-like"/>
    <property type="match status" value="1"/>
</dbReference>
<dbReference type="InterPro" id="IPR009057">
    <property type="entry name" value="Homeodomain-like_sf"/>
</dbReference>
<feature type="compositionally biased region" description="Low complexity" evidence="6">
    <location>
        <begin position="286"/>
        <end position="297"/>
    </location>
</feature>
<evidence type="ECO:0000313" key="9">
    <source>
        <dbReference type="Proteomes" id="UP001239909"/>
    </source>
</evidence>
<name>A0ABQ6LIS6_9RHOB</name>
<feature type="region of interest" description="Disordered" evidence="6">
    <location>
        <begin position="282"/>
        <end position="308"/>
    </location>
</feature>
<evidence type="ECO:0000256" key="5">
    <source>
        <dbReference type="ARBA" id="ARBA00023163"/>
    </source>
</evidence>
<dbReference type="PANTHER" id="PTHR32071">
    <property type="entry name" value="TRANSCRIPTIONAL REGULATORY PROTEIN"/>
    <property type="match status" value="1"/>
</dbReference>
<evidence type="ECO:0000256" key="6">
    <source>
        <dbReference type="SAM" id="MobiDB-lite"/>
    </source>
</evidence>
<feature type="domain" description="Sigma-54 factor interaction" evidence="7">
    <location>
        <begin position="318"/>
        <end position="540"/>
    </location>
</feature>
<dbReference type="Pfam" id="PF02954">
    <property type="entry name" value="HTH_8"/>
    <property type="match status" value="1"/>
</dbReference>
<dbReference type="InterPro" id="IPR027417">
    <property type="entry name" value="P-loop_NTPase"/>
</dbReference>
<dbReference type="SUPFAM" id="SSF52540">
    <property type="entry name" value="P-loop containing nucleoside triphosphate hydrolases"/>
    <property type="match status" value="1"/>
</dbReference>
<proteinExistence type="predicted"/>
<dbReference type="SMART" id="SM00382">
    <property type="entry name" value="AAA"/>
    <property type="match status" value="1"/>
</dbReference>
<dbReference type="Gene3D" id="3.30.450.40">
    <property type="match status" value="1"/>
</dbReference>
<dbReference type="Pfam" id="PF00158">
    <property type="entry name" value="Sigma54_activat"/>
    <property type="match status" value="1"/>
</dbReference>
<keyword evidence="5" id="KW-0804">Transcription</keyword>
<protein>
    <submittedName>
        <fullName evidence="8">Sigma-54-dependent transcriptional regulator EatR</fullName>
    </submittedName>
</protein>
<dbReference type="InterPro" id="IPR003593">
    <property type="entry name" value="AAA+_ATPase"/>
</dbReference>
<dbReference type="PROSITE" id="PS50045">
    <property type="entry name" value="SIGMA54_INTERACT_4"/>
    <property type="match status" value="1"/>
</dbReference>
<dbReference type="InterPro" id="IPR029016">
    <property type="entry name" value="GAF-like_dom_sf"/>
</dbReference>
<dbReference type="InterPro" id="IPR002197">
    <property type="entry name" value="HTH_Fis"/>
</dbReference>
<evidence type="ECO:0000256" key="1">
    <source>
        <dbReference type="ARBA" id="ARBA00022741"/>
    </source>
</evidence>
<evidence type="ECO:0000256" key="2">
    <source>
        <dbReference type="ARBA" id="ARBA00022840"/>
    </source>
</evidence>
<sequence length="625" mass="66713">MIGPGSETAIAASWERCERKHNLVRDAARPILRLQSTEIAPRFAELVERTGGRQGIIRQLAELAVGAGSCLVVADADGVLVRLESQDRVRADFESYGIALGSCWDERLAGTNGVSMAMAENAAFTVDGRGHYFSRLRGFACTGVPLFDAENRRIGALALSAFDRGNPAEHGFARLLLGTAADRIQRILFERRFAEQMIVTVSAPAEGALLQAEELVAVDEAGTILGSTARAHRLVGMEAPSELLGRSFEIVFGADAGALDRVPGRVLSTRFAAGPQLGLAARRPHAPAWPGRGWQPPAGQPGPARPRRRHLAPSYRELAIGSEAVADVCERAEAHFRRALPFVIEGESGTGKSALVAAIREAAGLSPAEAVTVDCALIGEFDDDRTYVRTVFQQARVVGALDMAGPRVAMLVLDNADEMPAYVQAGLRSLLAEIEAEGGLCTGEAPASAVRVVATCRRPLRAAVEAGAFRDDLFFLLAHTRLVLPPLRVRARPEALVRALATRLAGAEVEIAPEAMAAIAAHGWPGNVRELRSVLQQALMAGDGRRISPMELRGTSVLAAADRPAPETPAAPAPALPRPVYDERAMLLDALTGARWNVSQAARTLGMSRATIHRRMNRHGIARPS</sequence>